<evidence type="ECO:0000313" key="1">
    <source>
        <dbReference type="EMBL" id="UQX88119.1"/>
    </source>
</evidence>
<reference evidence="1" key="1">
    <citation type="journal article" date="2018" name="Int. J. Syst. Evol. Microbiol.">
        <title>Jatrophihabitans telluris sp. nov., isolated from sediment soil of lava forest wetlands and the emended description of the genus Jatrophihabitans.</title>
        <authorList>
            <person name="Lee K.C."/>
            <person name="Suh M.K."/>
            <person name="Eom M.K."/>
            <person name="Kim K.K."/>
            <person name="Kim J.S."/>
            <person name="Kim D.S."/>
            <person name="Ko S.H."/>
            <person name="Shin Y.K."/>
            <person name="Lee J.S."/>
        </authorList>
    </citation>
    <scope>NUCLEOTIDE SEQUENCE</scope>
    <source>
        <strain evidence="1">N237</strain>
    </source>
</reference>
<evidence type="ECO:0000313" key="2">
    <source>
        <dbReference type="Proteomes" id="UP001056336"/>
    </source>
</evidence>
<dbReference type="Proteomes" id="UP001056336">
    <property type="component" value="Chromosome"/>
</dbReference>
<name>A0ABY4QZ44_9ACTN</name>
<proteinExistence type="predicted"/>
<evidence type="ECO:0008006" key="3">
    <source>
        <dbReference type="Google" id="ProtNLM"/>
    </source>
</evidence>
<keyword evidence="2" id="KW-1185">Reference proteome</keyword>
<dbReference type="RefSeq" id="WP_249771308.1">
    <property type="nucleotide sequence ID" value="NZ_CP097332.1"/>
</dbReference>
<organism evidence="1 2">
    <name type="scientific">Jatrophihabitans telluris</name>
    <dbReference type="NCBI Taxonomy" id="2038343"/>
    <lineage>
        <taxon>Bacteria</taxon>
        <taxon>Bacillati</taxon>
        <taxon>Actinomycetota</taxon>
        <taxon>Actinomycetes</taxon>
        <taxon>Jatrophihabitantales</taxon>
        <taxon>Jatrophihabitantaceae</taxon>
        <taxon>Jatrophihabitans</taxon>
    </lineage>
</organism>
<dbReference type="EMBL" id="CP097332">
    <property type="protein sequence ID" value="UQX88119.1"/>
    <property type="molecule type" value="Genomic_DNA"/>
</dbReference>
<reference evidence="1" key="2">
    <citation type="submission" date="2022-05" db="EMBL/GenBank/DDBJ databases">
        <authorList>
            <person name="Kim J.-S."/>
            <person name="Lee K."/>
            <person name="Suh M."/>
            <person name="Eom M."/>
            <person name="Kim J.-S."/>
            <person name="Kim D.-S."/>
            <person name="Ko S.-H."/>
            <person name="Shin Y."/>
            <person name="Lee J.-S."/>
        </authorList>
    </citation>
    <scope>NUCLEOTIDE SEQUENCE</scope>
    <source>
        <strain evidence="1">N237</strain>
    </source>
</reference>
<gene>
    <name evidence="1" type="ORF">M6D93_17760</name>
</gene>
<protein>
    <recommendedName>
        <fullName evidence="3">Phage tail protein</fullName>
    </recommendedName>
</protein>
<accession>A0ABY4QZ44</accession>
<sequence length="709" mass="78662">MSYDPDGLLHLLPRLYQRRDVEAGGALQALLEVVAEQVEIVDADIAQLYDDWFIETCQPWVIPYLGELIGYRSLPGSEQALASPSAEAALLANVVAPRRDVANTVRNRRRRATLAVLEDLAADVARWPARSVEFLRLLEETVPVRLEPAAHSPTARAARPRTADLRRGEQLDRVDGPFDELAHTVAVSRLTSHRRRREFNLPEVGLFLWRLQPYSITRAPAYCVDRDRAHFTLSLLGNDVPLITAPRHEPAPDHIADETNVPAFIRRRAFHDFLAQYYGPHRSLALWLDDELVDLSRIVPADLSGWRYHPSGDQVAVDPVRGRIALPVRTSPDVGVWVSYHYGLSDDLGGGEYERPLTDAAADVALYRVGPHQPFELITDAVRSWQQDKAADPTKRHAVIEITDSGAYQERIRIELDHGDVLTVRAAQRRRPVLRMLDWYGNRPDALTVVGTGNGNGPEPQLILDGLLVGGRGVRVRGDLCRLVVRHSTFVPGWSLDSDCCAEHEEEPSLELFDSSVCVQIEHSILGSILVNSGERGRAPATIYLSDSVLDATRTDLDALGGPECTSAYAAFNARRSTIIGVVRAHSSDLLDNSILDGEVVIEGRQDGCVRFCWLPPDSQTPPRFHCEPELSGEPERVRPVFTDTRYGTPGYLQLDAAHCPREISRGADDASEMGVFHDLFQPQRTDALQTRVAEYIPAGGDAGLIFVT</sequence>